<evidence type="ECO:0000313" key="2">
    <source>
        <dbReference type="EMBL" id="MBF9133322.1"/>
    </source>
</evidence>
<dbReference type="RefSeq" id="WP_196204833.1">
    <property type="nucleotide sequence ID" value="NZ_JADPUN010000265.1"/>
</dbReference>
<sequence>MPVVPTKPYIPGGRPSEPVGFVSVNGHDQSTRSPARPERTLHGFEATEPTAWRPFELTLLAAAATSGIVVVTFPASVPSAVDPLAIEWSLCAVGLVLVAIVGSTLLGCRTNHAVALALRLGSLILLGTASAMYAVALLASFGMVAAPAGVFIAAIAVASWWSAGRITRSVVRPGLSGRRPDDGAGNRGSA</sequence>
<protein>
    <recommendedName>
        <fullName evidence="4">Integral membrane protein</fullName>
    </recommendedName>
</protein>
<feature type="transmembrane region" description="Helical" evidence="1">
    <location>
        <begin position="83"/>
        <end position="106"/>
    </location>
</feature>
<evidence type="ECO:0000256" key="1">
    <source>
        <dbReference type="SAM" id="Phobius"/>
    </source>
</evidence>
<keyword evidence="1" id="KW-0812">Transmembrane</keyword>
<keyword evidence="1" id="KW-1133">Transmembrane helix</keyword>
<evidence type="ECO:0008006" key="4">
    <source>
        <dbReference type="Google" id="ProtNLM"/>
    </source>
</evidence>
<feature type="transmembrane region" description="Helical" evidence="1">
    <location>
        <begin position="57"/>
        <end position="77"/>
    </location>
</feature>
<proteinExistence type="predicted"/>
<feature type="transmembrane region" description="Helical" evidence="1">
    <location>
        <begin position="113"/>
        <end position="135"/>
    </location>
</feature>
<gene>
    <name evidence="2" type="ORF">I0C86_30810</name>
</gene>
<name>A0ABS0H4E4_9ACTN</name>
<organism evidence="2 3">
    <name type="scientific">Plantactinospora alkalitolerans</name>
    <dbReference type="NCBI Taxonomy" id="2789879"/>
    <lineage>
        <taxon>Bacteria</taxon>
        <taxon>Bacillati</taxon>
        <taxon>Actinomycetota</taxon>
        <taxon>Actinomycetes</taxon>
        <taxon>Micromonosporales</taxon>
        <taxon>Micromonosporaceae</taxon>
        <taxon>Plantactinospora</taxon>
    </lineage>
</organism>
<dbReference type="Proteomes" id="UP000638560">
    <property type="component" value="Unassembled WGS sequence"/>
</dbReference>
<dbReference type="EMBL" id="JADPUN010000265">
    <property type="protein sequence ID" value="MBF9133322.1"/>
    <property type="molecule type" value="Genomic_DNA"/>
</dbReference>
<feature type="transmembrane region" description="Helical" evidence="1">
    <location>
        <begin position="141"/>
        <end position="163"/>
    </location>
</feature>
<evidence type="ECO:0000313" key="3">
    <source>
        <dbReference type="Proteomes" id="UP000638560"/>
    </source>
</evidence>
<reference evidence="2 3" key="1">
    <citation type="submission" date="2020-11" db="EMBL/GenBank/DDBJ databases">
        <title>A novel isolate from a Black sea contaminated sediment with potential to produce alkanes: Plantactinospora alkalitolerans sp. nov.</title>
        <authorList>
            <person name="Carro L."/>
            <person name="Veyisoglu A."/>
            <person name="Guven K."/>
            <person name="Schumann P."/>
            <person name="Klenk H.-P."/>
            <person name="Sahin N."/>
        </authorList>
    </citation>
    <scope>NUCLEOTIDE SEQUENCE [LARGE SCALE GENOMIC DNA]</scope>
    <source>
        <strain evidence="2 3">S1510</strain>
    </source>
</reference>
<keyword evidence="3" id="KW-1185">Reference proteome</keyword>
<accession>A0ABS0H4E4</accession>
<keyword evidence="1" id="KW-0472">Membrane</keyword>
<comment type="caution">
    <text evidence="2">The sequence shown here is derived from an EMBL/GenBank/DDBJ whole genome shotgun (WGS) entry which is preliminary data.</text>
</comment>